<accession>A0A8H6XYF7</accession>
<feature type="chain" id="PRO_5034852384" description="Hydrophobin" evidence="7">
    <location>
        <begin position="22"/>
        <end position="91"/>
    </location>
</feature>
<dbReference type="CDD" id="cd23507">
    <property type="entry name" value="hydrophobin_I"/>
    <property type="match status" value="1"/>
</dbReference>
<dbReference type="InterPro" id="IPR001338">
    <property type="entry name" value="Class_I_Hydrophobin"/>
</dbReference>
<comment type="similarity">
    <text evidence="2 7">Belongs to the fungal hydrophobin family.</text>
</comment>
<evidence type="ECO:0000256" key="7">
    <source>
        <dbReference type="RuleBase" id="RU365009"/>
    </source>
</evidence>
<evidence type="ECO:0000313" key="8">
    <source>
        <dbReference type="EMBL" id="KAF7349064.1"/>
    </source>
</evidence>
<keyword evidence="3 7" id="KW-0134">Cell wall</keyword>
<evidence type="ECO:0000256" key="6">
    <source>
        <dbReference type="ARBA" id="ARBA00093546"/>
    </source>
</evidence>
<protein>
    <recommendedName>
        <fullName evidence="7">Hydrophobin</fullName>
    </recommendedName>
</protein>
<dbReference type="EMBL" id="JACAZI010000011">
    <property type="protein sequence ID" value="KAF7349064.1"/>
    <property type="molecule type" value="Genomic_DNA"/>
</dbReference>
<dbReference type="OrthoDB" id="4225815at2759"/>
<evidence type="ECO:0000256" key="2">
    <source>
        <dbReference type="ARBA" id="ARBA00010446"/>
    </source>
</evidence>
<evidence type="ECO:0000256" key="3">
    <source>
        <dbReference type="ARBA" id="ARBA00022512"/>
    </source>
</evidence>
<comment type="subcellular location">
    <subcellularLocation>
        <location evidence="1 7">Secreted</location>
        <location evidence="1 7">Cell wall</location>
    </subcellularLocation>
</comment>
<evidence type="ECO:0000256" key="4">
    <source>
        <dbReference type="ARBA" id="ARBA00022525"/>
    </source>
</evidence>
<dbReference type="GO" id="GO:0005199">
    <property type="term" value="F:structural constituent of cell wall"/>
    <property type="evidence" value="ECO:0007669"/>
    <property type="project" value="InterPro"/>
</dbReference>
<sequence>MLFRLSLAVVFASLFAGDVLATPHMSRQCSNLCCSKVGDANDPTIAPLLSLLGVVATGPVGVNCSPLGNSCSGQAVCCANNNFGGMIALGC</sequence>
<evidence type="ECO:0000256" key="1">
    <source>
        <dbReference type="ARBA" id="ARBA00004191"/>
    </source>
</evidence>
<name>A0A8H6XYF7_9AGAR</name>
<feature type="signal peptide" evidence="7">
    <location>
        <begin position="1"/>
        <end position="21"/>
    </location>
</feature>
<dbReference type="Pfam" id="PF01185">
    <property type="entry name" value="Hydrophobin"/>
    <property type="match status" value="1"/>
</dbReference>
<dbReference type="SMART" id="SM00075">
    <property type="entry name" value="HYDRO"/>
    <property type="match status" value="1"/>
</dbReference>
<proteinExistence type="inferred from homology"/>
<comment type="caution">
    <text evidence="8">The sequence shown here is derived from an EMBL/GenBank/DDBJ whole genome shotgun (WGS) entry which is preliminary data.</text>
</comment>
<keyword evidence="7" id="KW-0732">Signal</keyword>
<keyword evidence="9" id="KW-1185">Reference proteome</keyword>
<evidence type="ECO:0000313" key="9">
    <source>
        <dbReference type="Proteomes" id="UP000620124"/>
    </source>
</evidence>
<dbReference type="GO" id="GO:0009277">
    <property type="term" value="C:fungal-type cell wall"/>
    <property type="evidence" value="ECO:0007669"/>
    <property type="project" value="InterPro"/>
</dbReference>
<evidence type="ECO:0000256" key="5">
    <source>
        <dbReference type="ARBA" id="ARBA00023157"/>
    </source>
</evidence>
<keyword evidence="4 7" id="KW-0964">Secreted</keyword>
<dbReference type="AlphaFoldDB" id="A0A8H6XYF7"/>
<keyword evidence="5 7" id="KW-1015">Disulfide bond</keyword>
<comment type="subunit">
    <text evidence="6">Self-assembles to form functional amyloid fibrils called rodlets. Self-assembly into fibrillar rodlets occurs spontaneously at hydrophobic:hydrophilic interfaces and the rodlets further associate laterally to form amphipathic monolayers.</text>
</comment>
<reference evidence="8" key="1">
    <citation type="submission" date="2020-05" db="EMBL/GenBank/DDBJ databases">
        <title>Mycena genomes resolve the evolution of fungal bioluminescence.</title>
        <authorList>
            <person name="Tsai I.J."/>
        </authorList>
    </citation>
    <scope>NUCLEOTIDE SEQUENCE</scope>
    <source>
        <strain evidence="8">CCC161011</strain>
    </source>
</reference>
<dbReference type="Proteomes" id="UP000620124">
    <property type="component" value="Unassembled WGS sequence"/>
</dbReference>
<gene>
    <name evidence="8" type="ORF">MVEN_01428300</name>
</gene>
<organism evidence="8 9">
    <name type="scientific">Mycena venus</name>
    <dbReference type="NCBI Taxonomy" id="2733690"/>
    <lineage>
        <taxon>Eukaryota</taxon>
        <taxon>Fungi</taxon>
        <taxon>Dikarya</taxon>
        <taxon>Basidiomycota</taxon>
        <taxon>Agaricomycotina</taxon>
        <taxon>Agaricomycetes</taxon>
        <taxon>Agaricomycetidae</taxon>
        <taxon>Agaricales</taxon>
        <taxon>Marasmiineae</taxon>
        <taxon>Mycenaceae</taxon>
        <taxon>Mycena</taxon>
    </lineage>
</organism>